<protein>
    <recommendedName>
        <fullName evidence="1">Calponin-homology (CH) domain-containing protein</fullName>
    </recommendedName>
</protein>
<dbReference type="PANTHER" id="PTHR46767">
    <property type="entry name" value="LIM DOMAIN ONLY PROTEIN 7"/>
    <property type="match status" value="1"/>
</dbReference>
<dbReference type="PANTHER" id="PTHR46767:SF1">
    <property type="entry name" value="LIM DOMAIN ONLY PROTEIN 7"/>
    <property type="match status" value="1"/>
</dbReference>
<dbReference type="InterPro" id="IPR029978">
    <property type="entry name" value="LMO-7"/>
</dbReference>
<dbReference type="InterPro" id="IPR001715">
    <property type="entry name" value="CH_dom"/>
</dbReference>
<evidence type="ECO:0000259" key="1">
    <source>
        <dbReference type="Pfam" id="PF00307"/>
    </source>
</evidence>
<dbReference type="SUPFAM" id="SSF47576">
    <property type="entry name" value="Calponin-homology domain, CH-domain"/>
    <property type="match status" value="1"/>
</dbReference>
<dbReference type="Gene3D" id="1.10.418.10">
    <property type="entry name" value="Calponin-like domain"/>
    <property type="match status" value="1"/>
</dbReference>
<organism evidence="2 3">
    <name type="scientific">Varanus komodoensis</name>
    <name type="common">Komodo dragon</name>
    <dbReference type="NCBI Taxonomy" id="61221"/>
    <lineage>
        <taxon>Eukaryota</taxon>
        <taxon>Metazoa</taxon>
        <taxon>Chordata</taxon>
        <taxon>Craniata</taxon>
        <taxon>Vertebrata</taxon>
        <taxon>Euteleostomi</taxon>
        <taxon>Lepidosauria</taxon>
        <taxon>Squamata</taxon>
        <taxon>Bifurcata</taxon>
        <taxon>Unidentata</taxon>
        <taxon>Episquamata</taxon>
        <taxon>Toxicofera</taxon>
        <taxon>Anguimorpha</taxon>
        <taxon>Paleoanguimorpha</taxon>
        <taxon>Varanoidea</taxon>
        <taxon>Varanidae</taxon>
        <taxon>Varanus</taxon>
    </lineage>
</organism>
<evidence type="ECO:0000313" key="2">
    <source>
        <dbReference type="Ensembl" id="ENSVKKP00000011129.1"/>
    </source>
</evidence>
<evidence type="ECO:0000313" key="3">
    <source>
        <dbReference type="Proteomes" id="UP000694545"/>
    </source>
</evidence>
<dbReference type="GO" id="GO:0030155">
    <property type="term" value="P:regulation of cell adhesion"/>
    <property type="evidence" value="ECO:0007669"/>
    <property type="project" value="InterPro"/>
</dbReference>
<dbReference type="Ensembl" id="ENSVKKT00000011393.1">
    <property type="protein sequence ID" value="ENSVKKP00000011129.1"/>
    <property type="gene ID" value="ENSVKKG00000007779.1"/>
</dbReference>
<reference evidence="2" key="1">
    <citation type="submission" date="2025-08" db="UniProtKB">
        <authorList>
            <consortium name="Ensembl"/>
        </authorList>
    </citation>
    <scope>IDENTIFICATION</scope>
</reference>
<dbReference type="Pfam" id="PF00307">
    <property type="entry name" value="CH"/>
    <property type="match status" value="1"/>
</dbReference>
<sequence>MPRLCMEKAKDIVPELKSSQQVTGRSFGDTDFRSALENGVLLCELLNSIKPGLIKKINRLPTPIAGLVSNSHCFNCLAHVPVLWWHF</sequence>
<name>A0A8D2JJ07_VARKO</name>
<dbReference type="InterPro" id="IPR036872">
    <property type="entry name" value="CH_dom_sf"/>
</dbReference>
<dbReference type="GO" id="GO:0023051">
    <property type="term" value="P:regulation of signaling"/>
    <property type="evidence" value="ECO:0007669"/>
    <property type="project" value="InterPro"/>
</dbReference>
<proteinExistence type="predicted"/>
<feature type="domain" description="Calponin-homology (CH)" evidence="1">
    <location>
        <begin position="25"/>
        <end position="59"/>
    </location>
</feature>
<accession>A0A8D2JJ07</accession>
<dbReference type="AlphaFoldDB" id="A0A8D2JJ07"/>
<keyword evidence="3" id="KW-1185">Reference proteome</keyword>
<dbReference type="Proteomes" id="UP000694545">
    <property type="component" value="Unplaced"/>
</dbReference>
<reference evidence="2" key="2">
    <citation type="submission" date="2025-09" db="UniProtKB">
        <authorList>
            <consortium name="Ensembl"/>
        </authorList>
    </citation>
    <scope>IDENTIFICATION</scope>
</reference>